<reference evidence="1" key="1">
    <citation type="submission" date="2022-11" db="EMBL/GenBank/DDBJ databases">
        <title>Genome Sequence of Nemania bipapillata.</title>
        <authorList>
            <person name="Buettner E."/>
        </authorList>
    </citation>
    <scope>NUCLEOTIDE SEQUENCE</scope>
    <source>
        <strain evidence="1">CP14</strain>
    </source>
</reference>
<comment type="caution">
    <text evidence="1">The sequence shown here is derived from an EMBL/GenBank/DDBJ whole genome shotgun (WGS) entry which is preliminary data.</text>
</comment>
<evidence type="ECO:0000313" key="1">
    <source>
        <dbReference type="EMBL" id="KAJ8119468.1"/>
    </source>
</evidence>
<protein>
    <submittedName>
        <fullName evidence="1">Uncharacterized protein</fullName>
    </submittedName>
</protein>
<gene>
    <name evidence="1" type="ORF">ONZ43_g3582</name>
</gene>
<proteinExistence type="predicted"/>
<accession>A0ACC2IWD2</accession>
<sequence length="1132" mass="130317">MDIVSIPTGVKGPQTLKLGAKEYWLMPVTGATTQQTRAQRSELQRFESEELSKVPDYTYKKLVGSEKRIRLLQLRSGTTHGSEIFCELIQADYQNSFHIPTRLDSGEGGRSGKGTRSSGGGATAAEQFRVQTPNEKENAEQELMKQWKDVESKKIEYEALSWCWGVEPADYAIKIEENGRTYKKRVRRELALALKYLRLPNRSRTLWIDAVCINQDDFEERNHQVQMMARVYTRAKEVCIWLGEDTDESKIAIDFIHHEIMELKNFDAICSDKRYTEKWQALMMLMQRDWFSRRWVVQEIALATKARLYCGPDSIPWKEFAVAVELFVEVETASHRLSEIMQKDEKFRHIPNWFEHVSELGASLLVQATGRVFRTQRTPMQDDPADMLRDEGRKKYEENLKKHKNQLTKRMIKIKTIDPLDRRSLLSLEYLVSTMFIFKATEPRDVIYSLLAIARDAAPFAHTSGFKNRDASLLVVSLLNTFLEEKPFVVDYNRPYADVCRDFVEFCIHRKHKLDPVQALDILCRPWALDPPSGKSIHANSDIKDSASKKDRLMPKKKGFWKKAELRAEKKEVEDGAEKEEMEDRAEEERLRKEYIQYITTKKDWEGRWEIPKGWDEIQSKYFPKVKEDKDGKADADTGDDVESVAEKDDLDEKENKWSKLPSWVNPASKAPFSLFHHPGQSIYKTGRAAADPLVGHPQDGHRNYSAAQTRPVDLELVKFRRRPQLGHYSLYVTGFELDEVNIVKDASQGGNIPKAWLDLAGWEAPYSFDPPDQFWRTLVGDRGRDNRNPPYYYATACKESVHKGGIASNSVNTSALIDHERNSIVAEYCRRVQSVIWGRRLFKTTSGTLGLAPDGVQKGDKVCILYGCTVPVILRMHKKEKKDMEDEVIEDRVEHLKALIRKWEQNCERKATYGPKKDYQDTEERDVMMKAKAKADEALRCDRALRRSRMKVLETPVTEQICNAIPQHHCKSRTLSSWRLNPLPALRRTVTTPQEENSSSSCNNSVHFQETSLNAQDNSNEGSETRYTQREKGKGKDLGLGEQADESGPKQSQEEDKGSKGLKEKGLPPPGPGHLKRRKTTFQENKQKAQEESPSCYYDFIGESYVHGMMDGEALRKKFYFDIADRAFELR</sequence>
<dbReference type="Proteomes" id="UP001153334">
    <property type="component" value="Unassembled WGS sequence"/>
</dbReference>
<organism evidence="1 2">
    <name type="scientific">Nemania bipapillata</name>
    <dbReference type="NCBI Taxonomy" id="110536"/>
    <lineage>
        <taxon>Eukaryota</taxon>
        <taxon>Fungi</taxon>
        <taxon>Dikarya</taxon>
        <taxon>Ascomycota</taxon>
        <taxon>Pezizomycotina</taxon>
        <taxon>Sordariomycetes</taxon>
        <taxon>Xylariomycetidae</taxon>
        <taxon>Xylariales</taxon>
        <taxon>Xylariaceae</taxon>
        <taxon>Nemania</taxon>
    </lineage>
</organism>
<name>A0ACC2IWD2_9PEZI</name>
<evidence type="ECO:0000313" key="2">
    <source>
        <dbReference type="Proteomes" id="UP001153334"/>
    </source>
</evidence>
<dbReference type="EMBL" id="JAPESX010000854">
    <property type="protein sequence ID" value="KAJ8119468.1"/>
    <property type="molecule type" value="Genomic_DNA"/>
</dbReference>
<keyword evidence="2" id="KW-1185">Reference proteome</keyword>